<dbReference type="PANTHER" id="PTHR30346:SF28">
    <property type="entry name" value="HTH-TYPE TRANSCRIPTIONAL REGULATOR CYNR"/>
    <property type="match status" value="1"/>
</dbReference>
<sequence length="299" mass="33168">MELRHLRYFVALAECLSFTRAAERAHVTQSTLSHQIRQLEDELGHPLFDRIGKRVMLTEAGETFLGYASKALLEVDHGLSHLMGVGDQLTGEVRIGSTGTFNIGFVPECMAIFLKRNPTVKVTVDELAADAIAQRLIDAALDVGIAYQPADPARLWFEPLYTEELVLVVSAKHPLAQRKRVRMVELHRQSLVLLPRSFTTRTMLDDCFRACGVEPVVAAEMNTIAPMIGLVGRTQLAAIVSIHAVQPRDDVRVIPIENPTPVRTPGMLWKRDAKQSAAVRSFASCIRKLALGRSLRTQV</sequence>
<organism evidence="6 7">
    <name type="scientific">Caenimonas aquaedulcis</name>
    <dbReference type="NCBI Taxonomy" id="2793270"/>
    <lineage>
        <taxon>Bacteria</taxon>
        <taxon>Pseudomonadati</taxon>
        <taxon>Pseudomonadota</taxon>
        <taxon>Betaproteobacteria</taxon>
        <taxon>Burkholderiales</taxon>
        <taxon>Comamonadaceae</taxon>
        <taxon>Caenimonas</taxon>
    </lineage>
</organism>
<accession>A0A931H8R7</accession>
<dbReference type="PROSITE" id="PS50931">
    <property type="entry name" value="HTH_LYSR"/>
    <property type="match status" value="1"/>
</dbReference>
<evidence type="ECO:0000313" key="6">
    <source>
        <dbReference type="EMBL" id="MBG9390428.1"/>
    </source>
</evidence>
<keyword evidence="4" id="KW-0804">Transcription</keyword>
<evidence type="ECO:0000259" key="5">
    <source>
        <dbReference type="PROSITE" id="PS50931"/>
    </source>
</evidence>
<dbReference type="Proteomes" id="UP000651050">
    <property type="component" value="Unassembled WGS sequence"/>
</dbReference>
<dbReference type="Gene3D" id="1.10.10.10">
    <property type="entry name" value="Winged helix-like DNA-binding domain superfamily/Winged helix DNA-binding domain"/>
    <property type="match status" value="1"/>
</dbReference>
<dbReference type="SUPFAM" id="SSF46785">
    <property type="entry name" value="Winged helix' DNA-binding domain"/>
    <property type="match status" value="1"/>
</dbReference>
<evidence type="ECO:0000313" key="7">
    <source>
        <dbReference type="Proteomes" id="UP000651050"/>
    </source>
</evidence>
<dbReference type="Pfam" id="PF03466">
    <property type="entry name" value="LysR_substrate"/>
    <property type="match status" value="1"/>
</dbReference>
<dbReference type="SUPFAM" id="SSF53850">
    <property type="entry name" value="Periplasmic binding protein-like II"/>
    <property type="match status" value="1"/>
</dbReference>
<proteinExistence type="inferred from homology"/>
<dbReference type="GO" id="GO:0003677">
    <property type="term" value="F:DNA binding"/>
    <property type="evidence" value="ECO:0007669"/>
    <property type="project" value="UniProtKB-KW"/>
</dbReference>
<dbReference type="CDD" id="cd05466">
    <property type="entry name" value="PBP2_LTTR_substrate"/>
    <property type="match status" value="1"/>
</dbReference>
<feature type="domain" description="HTH lysR-type" evidence="5">
    <location>
        <begin position="1"/>
        <end position="58"/>
    </location>
</feature>
<dbReference type="PRINTS" id="PR00039">
    <property type="entry name" value="HTHLYSR"/>
</dbReference>
<comment type="similarity">
    <text evidence="1">Belongs to the LysR transcriptional regulatory family.</text>
</comment>
<dbReference type="Pfam" id="PF00126">
    <property type="entry name" value="HTH_1"/>
    <property type="match status" value="1"/>
</dbReference>
<dbReference type="InterPro" id="IPR036388">
    <property type="entry name" value="WH-like_DNA-bd_sf"/>
</dbReference>
<name>A0A931H8R7_9BURK</name>
<keyword evidence="3" id="KW-0238">DNA-binding</keyword>
<keyword evidence="2" id="KW-0805">Transcription regulation</keyword>
<evidence type="ECO:0000256" key="4">
    <source>
        <dbReference type="ARBA" id="ARBA00023163"/>
    </source>
</evidence>
<evidence type="ECO:0000256" key="3">
    <source>
        <dbReference type="ARBA" id="ARBA00023125"/>
    </source>
</evidence>
<reference evidence="6" key="1">
    <citation type="submission" date="2020-11" db="EMBL/GenBank/DDBJ databases">
        <title>Bacterial whole genome sequence for Caenimonas sp. DR4.4.</title>
        <authorList>
            <person name="Le V."/>
            <person name="Ko S.-R."/>
            <person name="Ahn C.-Y."/>
            <person name="Oh H.-M."/>
        </authorList>
    </citation>
    <scope>NUCLEOTIDE SEQUENCE</scope>
    <source>
        <strain evidence="6">DR4.4</strain>
    </source>
</reference>
<dbReference type="GO" id="GO:0032993">
    <property type="term" value="C:protein-DNA complex"/>
    <property type="evidence" value="ECO:0007669"/>
    <property type="project" value="TreeGrafter"/>
</dbReference>
<dbReference type="InterPro" id="IPR000847">
    <property type="entry name" value="LysR_HTH_N"/>
</dbReference>
<evidence type="ECO:0000256" key="1">
    <source>
        <dbReference type="ARBA" id="ARBA00009437"/>
    </source>
</evidence>
<dbReference type="RefSeq" id="WP_196988167.1">
    <property type="nucleotide sequence ID" value="NZ_JADWYS010000001.1"/>
</dbReference>
<dbReference type="InterPro" id="IPR036390">
    <property type="entry name" value="WH_DNA-bd_sf"/>
</dbReference>
<dbReference type="FunFam" id="1.10.10.10:FF:000001">
    <property type="entry name" value="LysR family transcriptional regulator"/>
    <property type="match status" value="1"/>
</dbReference>
<gene>
    <name evidence="6" type="ORF">I5803_20530</name>
</gene>
<comment type="caution">
    <text evidence="6">The sequence shown here is derived from an EMBL/GenBank/DDBJ whole genome shotgun (WGS) entry which is preliminary data.</text>
</comment>
<evidence type="ECO:0000256" key="2">
    <source>
        <dbReference type="ARBA" id="ARBA00023015"/>
    </source>
</evidence>
<dbReference type="GO" id="GO:0003700">
    <property type="term" value="F:DNA-binding transcription factor activity"/>
    <property type="evidence" value="ECO:0007669"/>
    <property type="project" value="InterPro"/>
</dbReference>
<dbReference type="EMBL" id="JADWYS010000001">
    <property type="protein sequence ID" value="MBG9390428.1"/>
    <property type="molecule type" value="Genomic_DNA"/>
</dbReference>
<keyword evidence="7" id="KW-1185">Reference proteome</keyword>
<protein>
    <submittedName>
        <fullName evidence="6">LysR family transcriptional regulator</fullName>
    </submittedName>
</protein>
<dbReference type="Gene3D" id="3.40.190.290">
    <property type="match status" value="1"/>
</dbReference>
<dbReference type="AlphaFoldDB" id="A0A931H8R7"/>
<dbReference type="PANTHER" id="PTHR30346">
    <property type="entry name" value="TRANSCRIPTIONAL DUAL REGULATOR HCAR-RELATED"/>
    <property type="match status" value="1"/>
</dbReference>
<dbReference type="InterPro" id="IPR005119">
    <property type="entry name" value="LysR_subst-bd"/>
</dbReference>